<dbReference type="HOGENOM" id="CLU_016357_0_0_1"/>
<dbReference type="PANTHER" id="PTHR38788">
    <property type="entry name" value="CLR5 DOMAIN-CONTAINING PROTEIN"/>
    <property type="match status" value="1"/>
</dbReference>
<dbReference type="AlphaFoldDB" id="A0A0A1THP6"/>
<dbReference type="OrthoDB" id="4115389at2759"/>
<dbReference type="Pfam" id="PF14420">
    <property type="entry name" value="Clr5"/>
    <property type="match status" value="1"/>
</dbReference>
<feature type="domain" description="Clr5" evidence="2">
    <location>
        <begin position="2"/>
        <end position="54"/>
    </location>
</feature>
<dbReference type="Pfam" id="PF24962">
    <property type="entry name" value="DUF7767"/>
    <property type="match status" value="1"/>
</dbReference>
<feature type="domain" description="Tri-helical" evidence="3">
    <location>
        <begin position="270"/>
        <end position="355"/>
    </location>
</feature>
<dbReference type="STRING" id="1531966.A0A0A1THP6"/>
<feature type="compositionally biased region" description="Polar residues" evidence="1">
    <location>
        <begin position="419"/>
        <end position="437"/>
    </location>
</feature>
<organism evidence="5 6">
    <name type="scientific">[Torrubiella] hemipterigena</name>
    <dbReference type="NCBI Taxonomy" id="1531966"/>
    <lineage>
        <taxon>Eukaryota</taxon>
        <taxon>Fungi</taxon>
        <taxon>Dikarya</taxon>
        <taxon>Ascomycota</taxon>
        <taxon>Pezizomycotina</taxon>
        <taxon>Sordariomycetes</taxon>
        <taxon>Hypocreomycetidae</taxon>
        <taxon>Hypocreales</taxon>
        <taxon>Clavicipitaceae</taxon>
        <taxon>Clavicipitaceae incertae sedis</taxon>
        <taxon>'Torrubiella' clade</taxon>
    </lineage>
</organism>
<evidence type="ECO:0000259" key="2">
    <source>
        <dbReference type="Pfam" id="PF14420"/>
    </source>
</evidence>
<feature type="domain" description="DUF7767" evidence="4">
    <location>
        <begin position="502"/>
        <end position="594"/>
    </location>
</feature>
<gene>
    <name evidence="5" type="ORF">VHEMI04999</name>
</gene>
<dbReference type="Proteomes" id="UP000039046">
    <property type="component" value="Unassembled WGS sequence"/>
</dbReference>
<feature type="region of interest" description="Disordered" evidence="1">
    <location>
        <begin position="131"/>
        <end position="160"/>
    </location>
</feature>
<evidence type="ECO:0000313" key="6">
    <source>
        <dbReference type="Proteomes" id="UP000039046"/>
    </source>
</evidence>
<dbReference type="InterPro" id="IPR057940">
    <property type="entry name" value="Tri-helical_dom"/>
</dbReference>
<evidence type="ECO:0000259" key="3">
    <source>
        <dbReference type="Pfam" id="PF24465"/>
    </source>
</evidence>
<dbReference type="InterPro" id="IPR025676">
    <property type="entry name" value="Clr5_dom"/>
</dbReference>
<dbReference type="EMBL" id="CDHN01000002">
    <property type="protein sequence ID" value="CEJ89137.1"/>
    <property type="molecule type" value="Genomic_DNA"/>
</dbReference>
<dbReference type="Pfam" id="PF24465">
    <property type="entry name" value="Tri-helical"/>
    <property type="match status" value="2"/>
</dbReference>
<feature type="region of interest" description="Disordered" evidence="1">
    <location>
        <begin position="351"/>
        <end position="449"/>
    </location>
</feature>
<dbReference type="PANTHER" id="PTHR38788:SF5">
    <property type="entry name" value="CLR5 DOMAIN-CONTAINING PROTEIN"/>
    <property type="match status" value="1"/>
</dbReference>
<protein>
    <submittedName>
        <fullName evidence="5">Uncharacterized protein</fullName>
    </submittedName>
</protein>
<evidence type="ECO:0000313" key="5">
    <source>
        <dbReference type="EMBL" id="CEJ89137.1"/>
    </source>
</evidence>
<accession>A0A0A1THP6</accession>
<name>A0A0A1THP6_9HYPO</name>
<evidence type="ECO:0000259" key="4">
    <source>
        <dbReference type="Pfam" id="PF24962"/>
    </source>
</evidence>
<evidence type="ECO:0000256" key="1">
    <source>
        <dbReference type="SAM" id="MobiDB-lite"/>
    </source>
</evidence>
<dbReference type="InterPro" id="IPR056669">
    <property type="entry name" value="DUF7767"/>
</dbReference>
<proteinExistence type="predicted"/>
<sequence>MGYRWGQHQELLRKLYVEDGQSLDSVMHYMKETYDFVPCKRRYQTQFRTWGFIKNSPAAKNEQLVSRIKELWDANVRQSIMLDTLHAEGFRVSALDISRVRRKNKWYLRAPPPELTTATSNDRVGMNTTKTSRGIGTLQKGGAQGASIPPFERKKPTKLSKSLRFPSQVSTSIAQERIGIDKPTYKTMRVVFKRICNDDGIIRKAEPGISVWEAAKVKLCSEIPQLHIAMAPSADEEEIRLKQISLDVICMDVAKGMRVSQATDTVTEVRNTLEINPEESRQIRSIFMEILEEANFGWKSNASPEQWAELNKLWASRSPLVARSVASREGGPAGVSARTAALESIAMNGLRRYQDSKTKQTTRGANEAPSSSATNAPQLSTTVTLDTEMPSFGEDAGDLSFPDVVASQDPPRQTRRSTRATTNMAVSQPLAQPSQRRNPPKPAKPTRSNVPAAMTLASHVHHTMQSTMSATNEQTFFMAAPAFPSTVYQQTDPTSTLFYQTPAAFAVYFRLHPSSSFASAASLWISTLRSSSVHDLRVAAAAKFPGTMCLRVEGIVKDGNGGEIPLQINQDDEMMAYMEHLQGSTPTFSVQLVWKTS</sequence>
<feature type="domain" description="Tri-helical" evidence="3">
    <location>
        <begin position="174"/>
        <end position="259"/>
    </location>
</feature>
<reference evidence="5 6" key="1">
    <citation type="journal article" date="2015" name="Genome Announc.">
        <title>Draft Genome Sequence and Gene Annotation of the Entomopathogenic Fungus Verticillium hemipterigenum.</title>
        <authorList>
            <person name="Horn F."/>
            <person name="Habel A."/>
            <person name="Scharf D.H."/>
            <person name="Dworschak J."/>
            <person name="Brakhage A.A."/>
            <person name="Guthke R."/>
            <person name="Hertweck C."/>
            <person name="Linde J."/>
        </authorList>
    </citation>
    <scope>NUCLEOTIDE SEQUENCE [LARGE SCALE GENOMIC DNA]</scope>
</reference>
<keyword evidence="6" id="KW-1185">Reference proteome</keyword>
<feature type="compositionally biased region" description="Polar residues" evidence="1">
    <location>
        <begin position="359"/>
        <end position="385"/>
    </location>
</feature>